<protein>
    <recommendedName>
        <fullName evidence="3">Heparinase II/III-like protein</fullName>
    </recommendedName>
</protein>
<dbReference type="AlphaFoldDB" id="A0A3F3NRB6"/>
<evidence type="ECO:0008006" key="3">
    <source>
        <dbReference type="Google" id="ProtNLM"/>
    </source>
</evidence>
<reference evidence="1 2" key="1">
    <citation type="submission" date="2015-06" db="EMBL/GenBank/DDBJ databases">
        <title>The Genome Sequence of Enterococcus faecium 131EA1.</title>
        <authorList>
            <consortium name="The Broad Institute Genomics Platform"/>
            <consortium name="The Broad Institute Genome Sequencing Center for Infectious Disease"/>
            <person name="Earl A.M."/>
            <person name="Van Tyne D."/>
            <person name="Lebreton F."/>
            <person name="Saavedra J.T."/>
            <person name="Gilmore M.S."/>
            <person name="Manson Mcguire A."/>
            <person name="Clock S."/>
            <person name="Crupain M."/>
            <person name="Rangan U."/>
            <person name="Young S."/>
            <person name="Abouelleil A."/>
            <person name="Cao P."/>
            <person name="Chapman S.B."/>
            <person name="Griggs A."/>
            <person name="Priest M."/>
            <person name="Shea T."/>
            <person name="Wortman J."/>
            <person name="Nusbaum C."/>
            <person name="Birren B."/>
        </authorList>
    </citation>
    <scope>NUCLEOTIDE SEQUENCE [LARGE SCALE GENOMIC DNA]</scope>
    <source>
        <strain evidence="1 2">131EA1</strain>
    </source>
</reference>
<name>A0A3F3NRB6_ENTFC</name>
<dbReference type="EMBL" id="LEQJ01000002">
    <property type="protein sequence ID" value="RBS35142.1"/>
    <property type="molecule type" value="Genomic_DNA"/>
</dbReference>
<dbReference type="PANTHER" id="PTHR38045">
    <property type="entry name" value="CHROMOSOME 1, WHOLE GENOME SHOTGUN SEQUENCE"/>
    <property type="match status" value="1"/>
</dbReference>
<gene>
    <name evidence="1" type="ORF">EB12_00570</name>
</gene>
<dbReference type="SUPFAM" id="SSF48230">
    <property type="entry name" value="Chondroitin AC/alginate lyase"/>
    <property type="match status" value="1"/>
</dbReference>
<dbReference type="InterPro" id="IPR008929">
    <property type="entry name" value="Chondroitin_lyas"/>
</dbReference>
<organism evidence="1 2">
    <name type="scientific">Enterococcus faecium</name>
    <name type="common">Streptococcus faecium</name>
    <dbReference type="NCBI Taxonomy" id="1352"/>
    <lineage>
        <taxon>Bacteria</taxon>
        <taxon>Bacillati</taxon>
        <taxon>Bacillota</taxon>
        <taxon>Bacilli</taxon>
        <taxon>Lactobacillales</taxon>
        <taxon>Enterococcaceae</taxon>
        <taxon>Enterococcus</taxon>
    </lineage>
</organism>
<accession>A0A3F3NRB6</accession>
<dbReference type="RefSeq" id="WP_104879367.1">
    <property type="nucleotide sequence ID" value="NZ_JBKBGM010000001.1"/>
</dbReference>
<dbReference type="Proteomes" id="UP000253144">
    <property type="component" value="Unassembled WGS sequence"/>
</dbReference>
<dbReference type="Gene3D" id="2.70.98.70">
    <property type="match status" value="1"/>
</dbReference>
<evidence type="ECO:0000313" key="1">
    <source>
        <dbReference type="EMBL" id="RBS35142.1"/>
    </source>
</evidence>
<evidence type="ECO:0000313" key="2">
    <source>
        <dbReference type="Proteomes" id="UP000253144"/>
    </source>
</evidence>
<dbReference type="PANTHER" id="PTHR38045:SF1">
    <property type="entry name" value="HEPARINASE II_III-LIKE PROTEIN"/>
    <property type="match status" value="1"/>
</dbReference>
<dbReference type="Gene3D" id="1.50.10.100">
    <property type="entry name" value="Chondroitin AC/alginate lyase"/>
    <property type="match status" value="1"/>
</dbReference>
<sequence length="557" mass="64869">MKTIADPLKTEIFKANKEYIQQNKIEPFVLKEFMEFFETGKRLRYESSYFARRRQLVVAALAYFYEKNSENKEWLEQLIWEVCNEWTWALPAHLSKQVLSNDQARVYIDLFSAETGQALAEIYEQVGEELSPIVANRIRKEVEKRLILPFEKQSWEWEQKKNNWSAVIGGCIGMACLSLLPKKSDRLERLLTKIDISLKNYLRSFGEDGICTEGVGYWGYGFGYYIYYAEKLAESTGNHYYLEINKVKKIAEFPGKVRINNTYLPFSDFSQPNLPSGLLSFCVSRFGADIPIETVSSLDFDKCYRFAHLYHNLRWTKKKESSVINRQCNYFPDAQWFILNSVKQDLFFAAKGGDNRESHNHLDVGHFVFGNHEVLFLTDLGAGEYTKEYFDEAKRYQYFVTSAKSHHLPILNGCSQVVNDGKAEVVRTDCANGEITYNLAETYSTESYIEKFTRHFSVHEQKKILVLHDRFCFSKAKNEIIENFVSHIEPVIEEKKVILSTSNEVVEIKFDTRFLISLNVIKKQYHRHDGGLCEAHQIQAMYRVAKETEIITSFLLM</sequence>
<proteinExistence type="predicted"/>
<comment type="caution">
    <text evidence="1">The sequence shown here is derived from an EMBL/GenBank/DDBJ whole genome shotgun (WGS) entry which is preliminary data.</text>
</comment>